<evidence type="ECO:0000313" key="1">
    <source>
        <dbReference type="EMBL" id="PKC67687.1"/>
    </source>
</evidence>
<proteinExistence type="predicted"/>
<dbReference type="VEuPathDB" id="FungiDB:RhiirA1_458111"/>
<dbReference type="Proteomes" id="UP000232688">
    <property type="component" value="Unassembled WGS sequence"/>
</dbReference>
<dbReference type="OrthoDB" id="2303888at2759"/>
<comment type="caution">
    <text evidence="1">The sequence shown here is derived from an EMBL/GenBank/DDBJ whole genome shotgun (WGS) entry which is preliminary data.</text>
</comment>
<protein>
    <submittedName>
        <fullName evidence="1">Uncharacterized protein</fullName>
    </submittedName>
</protein>
<gene>
    <name evidence="1" type="ORF">RhiirA1_458111</name>
</gene>
<evidence type="ECO:0000313" key="2">
    <source>
        <dbReference type="Proteomes" id="UP000232688"/>
    </source>
</evidence>
<dbReference type="VEuPathDB" id="FungiDB:RhiirFUN_014407"/>
<reference evidence="1 2" key="2">
    <citation type="submission" date="2017-10" db="EMBL/GenBank/DDBJ databases">
        <title>Genome analyses suggest a sexual origin of heterokaryosis in a supposedly ancient asexual fungus.</title>
        <authorList>
            <person name="Corradi N."/>
            <person name="Sedzielewska K."/>
            <person name="Noel J."/>
            <person name="Charron P."/>
            <person name="Farinelli L."/>
            <person name="Marton T."/>
            <person name="Kruger M."/>
            <person name="Pelin A."/>
            <person name="Brachmann A."/>
            <person name="Corradi N."/>
        </authorList>
    </citation>
    <scope>NUCLEOTIDE SEQUENCE [LARGE SCALE GENOMIC DNA]</scope>
    <source>
        <strain evidence="1 2">A1</strain>
    </source>
</reference>
<dbReference type="AlphaFoldDB" id="A0A2I1ECC9"/>
<sequence length="204" mass="24439">MSLIDKNWIDITSKINVFAIEYLINLGFNLRYPTFCSINNMLFDKVSNQIILDCMCFLEKSNVRNKYERISKVLPQYSSRQIRHHYKNVLNVRLNKDGLSNDEKDYIVQWVEQYQGPNGTIHWKDLILVMELRFDKLHSENKIKNFWYRRKLRLERDSGIRGSADPNPTNGTNIYNHFLPLLPIEPKFQPIIHFKHPYKMNPFF</sequence>
<organism evidence="1 2">
    <name type="scientific">Rhizophagus irregularis</name>
    <dbReference type="NCBI Taxonomy" id="588596"/>
    <lineage>
        <taxon>Eukaryota</taxon>
        <taxon>Fungi</taxon>
        <taxon>Fungi incertae sedis</taxon>
        <taxon>Mucoromycota</taxon>
        <taxon>Glomeromycotina</taxon>
        <taxon>Glomeromycetes</taxon>
        <taxon>Glomerales</taxon>
        <taxon>Glomeraceae</taxon>
        <taxon>Rhizophagus</taxon>
    </lineage>
</organism>
<accession>A0A2I1ECC9</accession>
<name>A0A2I1ECC9_9GLOM</name>
<reference evidence="1 2" key="1">
    <citation type="submission" date="2017-10" db="EMBL/GenBank/DDBJ databases">
        <title>Extensive intraspecific genome diversity in a model arbuscular mycorrhizal fungus.</title>
        <authorList>
            <person name="Chen E.C.H."/>
            <person name="Morin E."/>
            <person name="Baudet D."/>
            <person name="Noel J."/>
            <person name="Ndikumana S."/>
            <person name="Charron P."/>
            <person name="St-Onge C."/>
            <person name="Giorgi J."/>
            <person name="Grigoriev I.V."/>
            <person name="Roux C."/>
            <person name="Martin F.M."/>
            <person name="Corradi N."/>
        </authorList>
    </citation>
    <scope>NUCLEOTIDE SEQUENCE [LARGE SCALE GENOMIC DNA]</scope>
    <source>
        <strain evidence="1 2">A1</strain>
    </source>
</reference>
<dbReference type="VEuPathDB" id="FungiDB:FUN_012727"/>
<dbReference type="EMBL" id="LLXH01000377">
    <property type="protein sequence ID" value="PKC67687.1"/>
    <property type="molecule type" value="Genomic_DNA"/>
</dbReference>